<reference evidence="2" key="1">
    <citation type="journal article" date="2019" name="Int. J. Syst. Evol. Microbiol.">
        <title>The Global Catalogue of Microorganisms (GCM) 10K type strain sequencing project: providing services to taxonomists for standard genome sequencing and annotation.</title>
        <authorList>
            <consortium name="The Broad Institute Genomics Platform"/>
            <consortium name="The Broad Institute Genome Sequencing Center for Infectious Disease"/>
            <person name="Wu L."/>
            <person name="Ma J."/>
        </authorList>
    </citation>
    <scope>NUCLEOTIDE SEQUENCE [LARGE SCALE GENOMIC DNA]</scope>
    <source>
        <strain evidence="2">KCTC 52165</strain>
    </source>
</reference>
<comment type="caution">
    <text evidence="1">The sequence shown here is derived from an EMBL/GenBank/DDBJ whole genome shotgun (WGS) entry which is preliminary data.</text>
</comment>
<name>A0ABV7KG26_9HYPH</name>
<gene>
    <name evidence="1" type="ORF">ACFOHJ_17945</name>
</gene>
<dbReference type="Proteomes" id="UP001595583">
    <property type="component" value="Unassembled WGS sequence"/>
</dbReference>
<dbReference type="RefSeq" id="WP_378222943.1">
    <property type="nucleotide sequence ID" value="NZ_JBHRTK010000016.1"/>
</dbReference>
<sequence length="132" mass="14616">MSDTKTVRIRTECRVSAMRTSACAAESFQLLNAGAKSVWRGQGDTWTAARDRAAEEAGVTPAQAERLQKNWRTMKFPNGDVYRLLRNKYGHLCSLIEKAGDAVEAKRLEIEESYAVRKGPVSTGTGDNDARH</sequence>
<protein>
    <submittedName>
        <fullName evidence="1">Uncharacterized protein</fullName>
    </submittedName>
</protein>
<accession>A0ABV7KG26</accession>
<organism evidence="1 2">
    <name type="scientific">Aquamicrobium soli</name>
    <dbReference type="NCBI Taxonomy" id="1811518"/>
    <lineage>
        <taxon>Bacteria</taxon>
        <taxon>Pseudomonadati</taxon>
        <taxon>Pseudomonadota</taxon>
        <taxon>Alphaproteobacteria</taxon>
        <taxon>Hyphomicrobiales</taxon>
        <taxon>Phyllobacteriaceae</taxon>
        <taxon>Aquamicrobium</taxon>
    </lineage>
</organism>
<proteinExistence type="predicted"/>
<keyword evidence="2" id="KW-1185">Reference proteome</keyword>
<evidence type="ECO:0000313" key="2">
    <source>
        <dbReference type="Proteomes" id="UP001595583"/>
    </source>
</evidence>
<evidence type="ECO:0000313" key="1">
    <source>
        <dbReference type="EMBL" id="MFC3208109.1"/>
    </source>
</evidence>
<dbReference type="EMBL" id="JBHRTK010000016">
    <property type="protein sequence ID" value="MFC3208109.1"/>
    <property type="molecule type" value="Genomic_DNA"/>
</dbReference>